<dbReference type="Proteomes" id="UP000755585">
    <property type="component" value="Unassembled WGS sequence"/>
</dbReference>
<dbReference type="RefSeq" id="WP_209697370.1">
    <property type="nucleotide sequence ID" value="NZ_BAAAVU010000031.1"/>
</dbReference>
<gene>
    <name evidence="2" type="ORF">JOF29_005695</name>
</gene>
<protein>
    <submittedName>
        <fullName evidence="2">Uncharacterized protein</fullName>
    </submittedName>
</protein>
<sequence length="152" mass="16556">MTDAVQVGTEWVPPIGMLEELPSEHAATIRGLFELAAFVADHPELRAPVVEARFHLRHDERPQGPEAEYVAERALVDRLAAALGVEPVDQTAVDGHYLAERFMGSVEVSSAAIPPARWARFRADHSYNGCVQPDEDAQETTGDPMTSVGGVR</sequence>
<name>A0ABS4USI0_9ACTN</name>
<organism evidence="2 3">
    <name type="scientific">Kribbella aluminosa</name>
    <dbReference type="NCBI Taxonomy" id="416017"/>
    <lineage>
        <taxon>Bacteria</taxon>
        <taxon>Bacillati</taxon>
        <taxon>Actinomycetota</taxon>
        <taxon>Actinomycetes</taxon>
        <taxon>Propionibacteriales</taxon>
        <taxon>Kribbellaceae</taxon>
        <taxon>Kribbella</taxon>
    </lineage>
</organism>
<accession>A0ABS4USI0</accession>
<evidence type="ECO:0000256" key="1">
    <source>
        <dbReference type="SAM" id="MobiDB-lite"/>
    </source>
</evidence>
<evidence type="ECO:0000313" key="2">
    <source>
        <dbReference type="EMBL" id="MBP2354585.1"/>
    </source>
</evidence>
<reference evidence="2 3" key="1">
    <citation type="submission" date="2021-03" db="EMBL/GenBank/DDBJ databases">
        <title>Sequencing the genomes of 1000 actinobacteria strains.</title>
        <authorList>
            <person name="Klenk H.-P."/>
        </authorList>
    </citation>
    <scope>NUCLEOTIDE SEQUENCE [LARGE SCALE GENOMIC DNA]</scope>
    <source>
        <strain evidence="2 3">DSM 18824</strain>
    </source>
</reference>
<evidence type="ECO:0000313" key="3">
    <source>
        <dbReference type="Proteomes" id="UP000755585"/>
    </source>
</evidence>
<keyword evidence="3" id="KW-1185">Reference proteome</keyword>
<proteinExistence type="predicted"/>
<feature type="region of interest" description="Disordered" evidence="1">
    <location>
        <begin position="132"/>
        <end position="152"/>
    </location>
</feature>
<dbReference type="EMBL" id="JAGINT010000002">
    <property type="protein sequence ID" value="MBP2354585.1"/>
    <property type="molecule type" value="Genomic_DNA"/>
</dbReference>
<comment type="caution">
    <text evidence="2">The sequence shown here is derived from an EMBL/GenBank/DDBJ whole genome shotgun (WGS) entry which is preliminary data.</text>
</comment>